<dbReference type="Gene3D" id="2.170.130.10">
    <property type="entry name" value="TonB-dependent receptor, plug domain"/>
    <property type="match status" value="1"/>
</dbReference>
<keyword evidence="6 8" id="KW-0472">Membrane</keyword>
<evidence type="ECO:0000259" key="12">
    <source>
        <dbReference type="Pfam" id="PF07715"/>
    </source>
</evidence>
<dbReference type="InterPro" id="IPR037066">
    <property type="entry name" value="Plug_dom_sf"/>
</dbReference>
<comment type="subcellular location">
    <subcellularLocation>
        <location evidence="1 8">Cell outer membrane</location>
        <topology evidence="1 8">Multi-pass membrane protein</topology>
    </subcellularLocation>
</comment>
<evidence type="ECO:0000256" key="7">
    <source>
        <dbReference type="ARBA" id="ARBA00023237"/>
    </source>
</evidence>
<proteinExistence type="inferred from homology"/>
<dbReference type="SUPFAM" id="SSF49464">
    <property type="entry name" value="Carboxypeptidase regulatory domain-like"/>
    <property type="match status" value="1"/>
</dbReference>
<evidence type="ECO:0000256" key="10">
    <source>
        <dbReference type="SAM" id="SignalP"/>
    </source>
</evidence>
<sequence length="1002" mass="109434">MKLPITSLCLLLCLHLAHAQEVVLKGIVTQSGSGGPLGGVVVTASGGAGTAITNDLGQYEISLTDGYENVTFSLEGYVSKTVFVGGKTQLDVSLKAKNSNEDVSVGFGSQSKSELTSSVSTITTDDVSPSPLINLEQSNQGKTTGMFVQNSSGKLGQGTKVRIRGGSSLSASNQPLYVVDGVPLTSGNQSNINPTNIAKIEILKDASAAAMYGSRAANGVILITTKSGGNGGISIDADYQYTMGQTPKKLDLYGPDEYNLQTIEYTLRSLSQDQYITRERLEQWQSSGSSTINLPDGSTVTMPAFYSELNNDTDWQDEVFRKANSHRANLSLQGGTEKLGFFSSLSYTTQEGILVGNKYNRFNAATSIDSKISDRISANLNLNYFYSKDFRLQEDQDLGAPLQAIVLPPSDTYDENNNFQLKVRSLEYNPLTEVNFSDNLGYNNSLVGSLGLKFDLSDALTFDVNGGLDYNNFRDELRQGPETRDGALSGRSQLGTSQLTNYIFNGWFTFAPEPAGDSKFSAVLGGSYQESNTTSTFRVSNVNSIDQLERLSPDDPILTTIDIPGQASVFVSSFGRLNYSLKDRYIFQVSGRMDGSSKFGEANRYGFFPAASGGWNVSNEPFLQDAGPLNFLKVKASYGLVGNTPQDDFLYRTNYFRMRYGQQDGIRLANLANTNLKWETTAQLDLGLDFGFLEDRISGSVNYYKKTTTDLLFPVPVSQTSGFASVLKNVGTMENTGYEFNLSTVNVESGTFSWSTDFNISFNENLVTDLNGANLIVGVNAFLEDQPAGVFYMRKYAGVNTATGEALYETEGGGTTTDWESAPRMVVGDPNPDYFGGLTNSLKFGNFDLSFMFQFVGGADLYWETGEFLANNGILNLNQTVDQADRWYAVGDEAPYPALNPFQENTFPSTRWLQDGSYIRLKTLTFTYNIPEAVTSNWGLNYMSIYIGGTNLLTFTEYEGYDPDVSYFDPLDGIVGQNISRGIDNFTAPQPKIFMTGIKIGL</sequence>
<evidence type="ECO:0000256" key="9">
    <source>
        <dbReference type="RuleBase" id="RU003357"/>
    </source>
</evidence>
<keyword evidence="5 9" id="KW-0798">TonB box</keyword>
<dbReference type="InterPro" id="IPR023996">
    <property type="entry name" value="TonB-dep_OMP_SusC/RagA"/>
</dbReference>
<keyword evidence="10" id="KW-0732">Signal</keyword>
<accession>A0A3D9L6M7</accession>
<evidence type="ECO:0000256" key="2">
    <source>
        <dbReference type="ARBA" id="ARBA00022448"/>
    </source>
</evidence>
<evidence type="ECO:0000256" key="8">
    <source>
        <dbReference type="PROSITE-ProRule" id="PRU01360"/>
    </source>
</evidence>
<feature type="domain" description="TonB-dependent receptor plug" evidence="12">
    <location>
        <begin position="112"/>
        <end position="220"/>
    </location>
</feature>
<keyword evidence="2 8" id="KW-0813">Transport</keyword>
<dbReference type="NCBIfam" id="TIGR04057">
    <property type="entry name" value="SusC_RagA_signa"/>
    <property type="match status" value="1"/>
</dbReference>
<feature type="signal peptide" evidence="10">
    <location>
        <begin position="1"/>
        <end position="19"/>
    </location>
</feature>
<reference evidence="13 14" key="1">
    <citation type="submission" date="2018-07" db="EMBL/GenBank/DDBJ databases">
        <title>Genomic Encyclopedia of Type Strains, Phase IV (KMG-IV): sequencing the most valuable type-strain genomes for metagenomic binning, comparative biology and taxonomic classification.</title>
        <authorList>
            <person name="Goeker M."/>
        </authorList>
    </citation>
    <scope>NUCLEOTIDE SEQUENCE [LARGE SCALE GENOMIC DNA]</scope>
    <source>
        <strain evidence="13 14">DSM 4134</strain>
    </source>
</reference>
<dbReference type="SUPFAM" id="SSF56935">
    <property type="entry name" value="Porins"/>
    <property type="match status" value="1"/>
</dbReference>
<evidence type="ECO:0000256" key="3">
    <source>
        <dbReference type="ARBA" id="ARBA00022452"/>
    </source>
</evidence>
<protein>
    <submittedName>
        <fullName evidence="13">TonB-linked SusC/RagA family outer membrane protein</fullName>
    </submittedName>
</protein>
<name>A0A3D9L6M7_MARFU</name>
<evidence type="ECO:0000256" key="1">
    <source>
        <dbReference type="ARBA" id="ARBA00004571"/>
    </source>
</evidence>
<dbReference type="RefSeq" id="WP_115867399.1">
    <property type="nucleotide sequence ID" value="NZ_QREG01000005.1"/>
</dbReference>
<keyword evidence="14" id="KW-1185">Reference proteome</keyword>
<organism evidence="13 14">
    <name type="scientific">Marinoscillum furvescens DSM 4134</name>
    <dbReference type="NCBI Taxonomy" id="1122208"/>
    <lineage>
        <taxon>Bacteria</taxon>
        <taxon>Pseudomonadati</taxon>
        <taxon>Bacteroidota</taxon>
        <taxon>Cytophagia</taxon>
        <taxon>Cytophagales</taxon>
        <taxon>Reichenbachiellaceae</taxon>
        <taxon>Marinoscillum</taxon>
    </lineage>
</organism>
<dbReference type="NCBIfam" id="TIGR04056">
    <property type="entry name" value="OMP_RagA_SusC"/>
    <property type="match status" value="1"/>
</dbReference>
<dbReference type="Pfam" id="PF07715">
    <property type="entry name" value="Plug"/>
    <property type="match status" value="1"/>
</dbReference>
<evidence type="ECO:0000313" key="14">
    <source>
        <dbReference type="Proteomes" id="UP000256779"/>
    </source>
</evidence>
<dbReference type="EMBL" id="QREG01000005">
    <property type="protein sequence ID" value="REE00391.1"/>
    <property type="molecule type" value="Genomic_DNA"/>
</dbReference>
<dbReference type="GO" id="GO:0009279">
    <property type="term" value="C:cell outer membrane"/>
    <property type="evidence" value="ECO:0007669"/>
    <property type="project" value="UniProtKB-SubCell"/>
</dbReference>
<dbReference type="Pfam" id="PF00593">
    <property type="entry name" value="TonB_dep_Rec_b-barrel"/>
    <property type="match status" value="1"/>
</dbReference>
<dbReference type="InterPro" id="IPR000531">
    <property type="entry name" value="Beta-barrel_TonB"/>
</dbReference>
<dbReference type="InterPro" id="IPR012910">
    <property type="entry name" value="Plug_dom"/>
</dbReference>
<dbReference type="InterPro" id="IPR023997">
    <property type="entry name" value="TonB-dep_OMP_SusC/RagA_CS"/>
</dbReference>
<dbReference type="Gene3D" id="2.60.40.1120">
    <property type="entry name" value="Carboxypeptidase-like, regulatory domain"/>
    <property type="match status" value="1"/>
</dbReference>
<dbReference type="Proteomes" id="UP000256779">
    <property type="component" value="Unassembled WGS sequence"/>
</dbReference>
<dbReference type="InterPro" id="IPR036942">
    <property type="entry name" value="Beta-barrel_TonB_sf"/>
</dbReference>
<gene>
    <name evidence="13" type="ORF">C7460_10510</name>
</gene>
<dbReference type="InterPro" id="IPR008969">
    <property type="entry name" value="CarboxyPept-like_regulatory"/>
</dbReference>
<keyword evidence="4 8" id="KW-0812">Transmembrane</keyword>
<dbReference type="PROSITE" id="PS52016">
    <property type="entry name" value="TONB_DEPENDENT_REC_3"/>
    <property type="match status" value="1"/>
</dbReference>
<evidence type="ECO:0000256" key="4">
    <source>
        <dbReference type="ARBA" id="ARBA00022692"/>
    </source>
</evidence>
<feature type="domain" description="TonB-dependent receptor-like beta-barrel" evidence="11">
    <location>
        <begin position="412"/>
        <end position="952"/>
    </location>
</feature>
<evidence type="ECO:0000259" key="11">
    <source>
        <dbReference type="Pfam" id="PF00593"/>
    </source>
</evidence>
<comment type="similarity">
    <text evidence="8 9">Belongs to the TonB-dependent receptor family.</text>
</comment>
<dbReference type="OrthoDB" id="9768177at2"/>
<keyword evidence="3 8" id="KW-1134">Transmembrane beta strand</keyword>
<feature type="chain" id="PRO_5017554489" evidence="10">
    <location>
        <begin position="20"/>
        <end position="1002"/>
    </location>
</feature>
<comment type="caution">
    <text evidence="13">The sequence shown here is derived from an EMBL/GenBank/DDBJ whole genome shotgun (WGS) entry which is preliminary data.</text>
</comment>
<dbReference type="AlphaFoldDB" id="A0A3D9L6M7"/>
<evidence type="ECO:0000256" key="5">
    <source>
        <dbReference type="ARBA" id="ARBA00023077"/>
    </source>
</evidence>
<dbReference type="Gene3D" id="2.40.170.20">
    <property type="entry name" value="TonB-dependent receptor, beta-barrel domain"/>
    <property type="match status" value="1"/>
</dbReference>
<evidence type="ECO:0000256" key="6">
    <source>
        <dbReference type="ARBA" id="ARBA00023136"/>
    </source>
</evidence>
<keyword evidence="7 8" id="KW-0998">Cell outer membrane</keyword>
<evidence type="ECO:0000313" key="13">
    <source>
        <dbReference type="EMBL" id="REE00391.1"/>
    </source>
</evidence>
<dbReference type="InterPro" id="IPR039426">
    <property type="entry name" value="TonB-dep_rcpt-like"/>
</dbReference>